<dbReference type="HOGENOM" id="CLU_2749074_0_0_5"/>
<sequence length="70" mass="7305">MCESWAGEGLPPLSRTSTSSLSRPAGEGWGGGLTLHTLNHPTPETTKRAAPFRMSRAALLPGVGIVLYAS</sequence>
<protein>
    <submittedName>
        <fullName evidence="2">Uncharacterized protein</fullName>
    </submittedName>
</protein>
<evidence type="ECO:0000313" key="3">
    <source>
        <dbReference type="Proteomes" id="UP000005667"/>
    </source>
</evidence>
<name>G7Z879_AZOL4</name>
<dbReference type="Proteomes" id="UP000005667">
    <property type="component" value="Chromosome"/>
</dbReference>
<keyword evidence="3" id="KW-1185">Reference proteome</keyword>
<dbReference type="EMBL" id="FQ311868">
    <property type="protein sequence ID" value="CBS85683.1"/>
    <property type="molecule type" value="Genomic_DNA"/>
</dbReference>
<dbReference type="KEGG" id="ali:AZOLI_0278"/>
<feature type="compositionally biased region" description="Low complexity" evidence="1">
    <location>
        <begin position="10"/>
        <end position="24"/>
    </location>
</feature>
<proteinExistence type="predicted"/>
<accession>G7Z879</accession>
<feature type="region of interest" description="Disordered" evidence="1">
    <location>
        <begin position="1"/>
        <end position="48"/>
    </location>
</feature>
<evidence type="ECO:0000256" key="1">
    <source>
        <dbReference type="SAM" id="MobiDB-lite"/>
    </source>
</evidence>
<evidence type="ECO:0000313" key="2">
    <source>
        <dbReference type="EMBL" id="CBS85683.1"/>
    </source>
</evidence>
<organism evidence="2 3">
    <name type="scientific">Azospirillum lipoferum (strain 4B)</name>
    <dbReference type="NCBI Taxonomy" id="862719"/>
    <lineage>
        <taxon>Bacteria</taxon>
        <taxon>Pseudomonadati</taxon>
        <taxon>Pseudomonadota</taxon>
        <taxon>Alphaproteobacteria</taxon>
        <taxon>Rhodospirillales</taxon>
        <taxon>Azospirillaceae</taxon>
        <taxon>Azospirillum</taxon>
    </lineage>
</organism>
<dbReference type="STRING" id="862719.AZOLI_0278"/>
<gene>
    <name evidence="2" type="ordered locus">AZOLI_0278</name>
</gene>
<reference evidence="3" key="1">
    <citation type="journal article" date="2011" name="PLoS Genet.">
        <title>Azospirillum genomes reveal transition of bacteria from aquatic to terrestrial environments.</title>
        <authorList>
            <person name="Wisniewski-Dye F."/>
            <person name="Borziak K."/>
            <person name="Khalsa-Moyers G."/>
            <person name="Alexandre G."/>
            <person name="Sukharnikov L.O."/>
            <person name="Wuichet K."/>
            <person name="Hurst G.B."/>
            <person name="McDonald W.H."/>
            <person name="Robertson J.S."/>
            <person name="Barbe V."/>
            <person name="Calteau A."/>
            <person name="Rouy Z."/>
            <person name="Mangenot S."/>
            <person name="Prigent-Combaret C."/>
            <person name="Normand P."/>
            <person name="Boyer M."/>
            <person name="Siguier P."/>
            <person name="Dessaux Y."/>
            <person name="Elmerich C."/>
            <person name="Condemine G."/>
            <person name="Krishnen G."/>
            <person name="Kennedy I."/>
            <person name="Paterson A.H."/>
            <person name="Gonzalez V."/>
            <person name="Mavingui P."/>
            <person name="Zhulin I.B."/>
        </authorList>
    </citation>
    <scope>NUCLEOTIDE SEQUENCE [LARGE SCALE GENOMIC DNA]</scope>
    <source>
        <strain evidence="3">4B</strain>
    </source>
</reference>
<dbReference type="AlphaFoldDB" id="G7Z879"/>